<comment type="caution">
    <text evidence="4">The sequence shown here is derived from an EMBL/GenBank/DDBJ whole genome shotgun (WGS) entry which is preliminary data.</text>
</comment>
<proteinExistence type="predicted"/>
<dbReference type="PANTHER" id="PTHR43479">
    <property type="entry name" value="ACREF/ENVCD OPERON REPRESSOR-RELATED"/>
    <property type="match status" value="1"/>
</dbReference>
<dbReference type="InterPro" id="IPR001647">
    <property type="entry name" value="HTH_TetR"/>
</dbReference>
<dbReference type="InterPro" id="IPR050624">
    <property type="entry name" value="HTH-type_Tx_Regulator"/>
</dbReference>
<dbReference type="Proteomes" id="UP000238081">
    <property type="component" value="Unassembled WGS sequence"/>
</dbReference>
<organism evidence="4 5">
    <name type="scientific">Clostridium butyricum</name>
    <dbReference type="NCBI Taxonomy" id="1492"/>
    <lineage>
        <taxon>Bacteria</taxon>
        <taxon>Bacillati</taxon>
        <taxon>Bacillota</taxon>
        <taxon>Clostridia</taxon>
        <taxon>Eubacteriales</taxon>
        <taxon>Clostridiaceae</taxon>
        <taxon>Clostridium</taxon>
    </lineage>
</organism>
<dbReference type="PROSITE" id="PS50977">
    <property type="entry name" value="HTH_TETR_2"/>
    <property type="match status" value="1"/>
</dbReference>
<dbReference type="EMBL" id="LRDH01000136">
    <property type="protein sequence ID" value="PPV12641.1"/>
    <property type="molecule type" value="Genomic_DNA"/>
</dbReference>
<reference evidence="4 5" key="1">
    <citation type="submission" date="2016-01" db="EMBL/GenBank/DDBJ databases">
        <title>Characterization of the Clostridium difficile lineages that are prevalent in Hong Kong and China.</title>
        <authorList>
            <person name="Kwok J.S.-L."/>
            <person name="Lam W.-Y."/>
            <person name="Ip M."/>
            <person name="Chan T.-F."/>
            <person name="Hawkey P.M."/>
            <person name="Tsui S.K.-W."/>
        </authorList>
    </citation>
    <scope>NUCLEOTIDE SEQUENCE [LARGE SCALE GENOMIC DNA]</scope>
    <source>
        <strain evidence="4 5">300064</strain>
    </source>
</reference>
<dbReference type="Pfam" id="PF14278">
    <property type="entry name" value="TetR_C_8"/>
    <property type="match status" value="1"/>
</dbReference>
<dbReference type="RefSeq" id="WP_027635133.1">
    <property type="nucleotide sequence ID" value="NZ_CANCWB010000002.1"/>
</dbReference>
<gene>
    <name evidence="4" type="ORF">AWN73_18210</name>
</gene>
<protein>
    <recommendedName>
        <fullName evidence="3">HTH tetR-type domain-containing protein</fullName>
    </recommendedName>
</protein>
<dbReference type="AlphaFoldDB" id="A0A2S7F7D9"/>
<evidence type="ECO:0000259" key="3">
    <source>
        <dbReference type="PROSITE" id="PS50977"/>
    </source>
</evidence>
<feature type="domain" description="HTH tetR-type" evidence="3">
    <location>
        <begin position="16"/>
        <end position="76"/>
    </location>
</feature>
<evidence type="ECO:0000256" key="1">
    <source>
        <dbReference type="ARBA" id="ARBA00023125"/>
    </source>
</evidence>
<dbReference type="Gene3D" id="1.10.357.10">
    <property type="entry name" value="Tetracycline Repressor, domain 2"/>
    <property type="match status" value="1"/>
</dbReference>
<evidence type="ECO:0000313" key="5">
    <source>
        <dbReference type="Proteomes" id="UP000238081"/>
    </source>
</evidence>
<evidence type="ECO:0000256" key="2">
    <source>
        <dbReference type="PROSITE-ProRule" id="PRU00335"/>
    </source>
</evidence>
<dbReference type="InterPro" id="IPR039532">
    <property type="entry name" value="TetR_C_Firmicutes"/>
</dbReference>
<dbReference type="InterPro" id="IPR009057">
    <property type="entry name" value="Homeodomain-like_sf"/>
</dbReference>
<feature type="DNA-binding region" description="H-T-H motif" evidence="2">
    <location>
        <begin position="39"/>
        <end position="58"/>
    </location>
</feature>
<evidence type="ECO:0000313" key="4">
    <source>
        <dbReference type="EMBL" id="PPV12641.1"/>
    </source>
</evidence>
<dbReference type="GO" id="GO:0003677">
    <property type="term" value="F:DNA binding"/>
    <property type="evidence" value="ECO:0007669"/>
    <property type="project" value="UniProtKB-UniRule"/>
</dbReference>
<sequence length="195" mass="22346">MEKTHAKEVKIDKRSLKTKKAIKKALKKLMCSTDISKITIKEIAIEADINRKTFYTHYTDLFSVLKEIEDDLTSKLINILNTYEISEKKYNPYPIFAELTDVINKDIEFYNLLLSYSSSSNLINKITFVLKEYIYNYCTAKANINNTSLPYVVNFISAGVISSYQEWLNSEKKITLEELSETLSVLIAGGIKSIV</sequence>
<dbReference type="SUPFAM" id="SSF46689">
    <property type="entry name" value="Homeodomain-like"/>
    <property type="match status" value="1"/>
</dbReference>
<keyword evidence="1 2" id="KW-0238">DNA-binding</keyword>
<name>A0A2S7F7D9_CLOBU</name>
<dbReference type="PANTHER" id="PTHR43479:SF7">
    <property type="entry name" value="TETR-FAMILY TRANSCRIPTIONAL REGULATOR"/>
    <property type="match status" value="1"/>
</dbReference>
<accession>A0A2S7F7D9</accession>